<evidence type="ECO:0000256" key="8">
    <source>
        <dbReference type="PIRSR" id="PIRSR005091-3"/>
    </source>
</evidence>
<dbReference type="Gene3D" id="3.30.1120.80">
    <property type="match status" value="1"/>
</dbReference>
<feature type="transmembrane region" description="Helical" evidence="9">
    <location>
        <begin position="126"/>
        <end position="157"/>
    </location>
</feature>
<dbReference type="GO" id="GO:0016740">
    <property type="term" value="F:transferase activity"/>
    <property type="evidence" value="ECO:0007669"/>
    <property type="project" value="UniProtKB-KW"/>
</dbReference>
<dbReference type="GO" id="GO:0005886">
    <property type="term" value="C:plasma membrane"/>
    <property type="evidence" value="ECO:0007669"/>
    <property type="project" value="UniProtKB-SubCell"/>
</dbReference>
<evidence type="ECO:0000256" key="9">
    <source>
        <dbReference type="SAM" id="Phobius"/>
    </source>
</evidence>
<feature type="active site" evidence="6">
    <location>
        <position position="312"/>
    </location>
</feature>
<keyword evidence="2" id="KW-1003">Cell membrane</keyword>
<dbReference type="GO" id="GO:0046872">
    <property type="term" value="F:metal ion binding"/>
    <property type="evidence" value="ECO:0007669"/>
    <property type="project" value="UniProtKB-KW"/>
</dbReference>
<organism evidence="11 12">
    <name type="scientific">Dysgonomonas hofstadii</name>
    <dbReference type="NCBI Taxonomy" id="637886"/>
    <lineage>
        <taxon>Bacteria</taxon>
        <taxon>Pseudomonadati</taxon>
        <taxon>Bacteroidota</taxon>
        <taxon>Bacteroidia</taxon>
        <taxon>Bacteroidales</taxon>
        <taxon>Dysgonomonadaceae</taxon>
        <taxon>Dysgonomonas</taxon>
    </lineage>
</organism>
<keyword evidence="7" id="KW-0479">Metal-binding</keyword>
<dbReference type="InterPro" id="IPR012160">
    <property type="entry name" value="LtaS-like"/>
</dbReference>
<evidence type="ECO:0000256" key="6">
    <source>
        <dbReference type="PIRSR" id="PIRSR005091-1"/>
    </source>
</evidence>
<feature type="binding site" evidence="8">
    <location>
        <position position="276"/>
    </location>
    <ligand>
        <name>Mn(2+)</name>
        <dbReference type="ChEBI" id="CHEBI:29035"/>
    </ligand>
</feature>
<protein>
    <submittedName>
        <fullName evidence="11">Phosphoglycerol transferase MdoB-like AlkP superfamily enzyme</fullName>
    </submittedName>
</protein>
<evidence type="ECO:0000313" key="11">
    <source>
        <dbReference type="EMBL" id="MBB4036384.1"/>
    </source>
</evidence>
<evidence type="ECO:0000259" key="10">
    <source>
        <dbReference type="Pfam" id="PF00884"/>
    </source>
</evidence>
<proteinExistence type="predicted"/>
<dbReference type="EMBL" id="JACIEP010000007">
    <property type="protein sequence ID" value="MBB4036384.1"/>
    <property type="molecule type" value="Genomic_DNA"/>
</dbReference>
<feature type="transmembrane region" description="Helical" evidence="9">
    <location>
        <begin position="56"/>
        <end position="74"/>
    </location>
</feature>
<sequence length="606" mass="68734">MKQRIFLFVTVFLYFILIFLIGKTIFFLIHSSLGGDIPASALFDVLYHGLPLDLSMSGYLTIIPALVLISSIWIRPEYIAKILNVYFIIFLAVIAIITIADITVYPHWGFHFDSTVFLYLQKPQGVFASATFLEFVLGIVGTVAFAILLFIGYIYIIRKQVMNLQVPKSIGRTSIVLAILTGALFLPIRGGVTVSTMNIGHVYFSDNTFLNHAAINPEFNLMASLFKSDNFGSEYQFFDKEEAEKIFAGLNDSIKTDSLRKVLRTDRPNVILFILESFSYNVASDSVIAPNMSRFAKEGILFDNFYANSYRTDRGLVSVLSGYPAHPTVAIMKYPKKTETLPTIPRALKDVGYKNLSFYYGGDADFANMRSYFVGACGISDVVSDKRFPLSERMTKWGVPDKQLIERFYRDLTTEKQELPFFKTVLTLSSHEPFDVPVTKFDHPFLNAVNYTDSCLGDFVNKLKTTDLWDNTLIIFVADHTMRSYPEGRSNDDPDCFHIPMIWLGGALQQHEVVSDFTSQNDLAATLLSQLGIKHDEFKFSKDVFNPDTHKFAFYSYMNGFSMIDSTGVVTYDNDRNEVIRQEGNTEMEKQAKAFFQNMYIDLGSR</sequence>
<feature type="domain" description="Sulfatase N-terminal" evidence="10">
    <location>
        <begin position="268"/>
        <end position="533"/>
    </location>
</feature>
<dbReference type="Gene3D" id="3.40.720.10">
    <property type="entry name" value="Alkaline Phosphatase, subunit A"/>
    <property type="match status" value="1"/>
</dbReference>
<keyword evidence="12" id="KW-1185">Reference proteome</keyword>
<feature type="binding site" evidence="8">
    <location>
        <position position="312"/>
    </location>
    <ligand>
        <name>Mn(2+)</name>
        <dbReference type="ChEBI" id="CHEBI:29035"/>
    </ligand>
</feature>
<dbReference type="Proteomes" id="UP000555103">
    <property type="component" value="Unassembled WGS sequence"/>
</dbReference>
<name>A0A840CRY2_9BACT</name>
<evidence type="ECO:0000256" key="2">
    <source>
        <dbReference type="ARBA" id="ARBA00022475"/>
    </source>
</evidence>
<feature type="transmembrane region" description="Helical" evidence="9">
    <location>
        <begin position="5"/>
        <end position="29"/>
    </location>
</feature>
<feature type="binding site" evidence="8">
    <location>
        <position position="479"/>
    </location>
    <ligand>
        <name>Mn(2+)</name>
        <dbReference type="ChEBI" id="CHEBI:29035"/>
    </ligand>
</feature>
<keyword evidence="3 9" id="KW-0812">Transmembrane</keyword>
<dbReference type="PIRSF" id="PIRSF005091">
    <property type="entry name" value="Mmb_sulf_HI1246"/>
    <property type="match status" value="1"/>
</dbReference>
<dbReference type="CDD" id="cd16015">
    <property type="entry name" value="LTA_synthase"/>
    <property type="match status" value="1"/>
</dbReference>
<feature type="binding site" evidence="7">
    <location>
        <position position="431"/>
    </location>
    <ligand>
        <name>substrate</name>
    </ligand>
</feature>
<keyword evidence="7" id="KW-0464">Manganese</keyword>
<gene>
    <name evidence="11" type="ORF">GGR21_002286</name>
</gene>
<reference evidence="11 12" key="1">
    <citation type="submission" date="2020-08" db="EMBL/GenBank/DDBJ databases">
        <title>Genomic Encyclopedia of Type Strains, Phase IV (KMG-IV): sequencing the most valuable type-strain genomes for metagenomic binning, comparative biology and taxonomic classification.</title>
        <authorList>
            <person name="Goeker M."/>
        </authorList>
    </citation>
    <scope>NUCLEOTIDE SEQUENCE [LARGE SCALE GENOMIC DNA]</scope>
    <source>
        <strain evidence="11 12">DSM 104969</strain>
    </source>
</reference>
<evidence type="ECO:0000256" key="7">
    <source>
        <dbReference type="PIRSR" id="PIRSR005091-2"/>
    </source>
</evidence>
<dbReference type="InterPro" id="IPR050448">
    <property type="entry name" value="OpgB/LTA_synthase_biosynth"/>
</dbReference>
<comment type="subcellular location">
    <subcellularLocation>
        <location evidence="1">Cell membrane</location>
        <topology evidence="1">Multi-pass membrane protein</topology>
    </subcellularLocation>
</comment>
<evidence type="ECO:0000256" key="4">
    <source>
        <dbReference type="ARBA" id="ARBA00022989"/>
    </source>
</evidence>
<dbReference type="PANTHER" id="PTHR47371:SF3">
    <property type="entry name" value="PHOSPHOGLYCEROL TRANSFERASE I"/>
    <property type="match status" value="1"/>
</dbReference>
<evidence type="ECO:0000256" key="3">
    <source>
        <dbReference type="ARBA" id="ARBA00022692"/>
    </source>
</evidence>
<keyword evidence="4 9" id="KW-1133">Transmembrane helix</keyword>
<evidence type="ECO:0000313" key="12">
    <source>
        <dbReference type="Proteomes" id="UP000555103"/>
    </source>
</evidence>
<feature type="transmembrane region" description="Helical" evidence="9">
    <location>
        <begin position="86"/>
        <end position="106"/>
    </location>
</feature>
<feature type="transmembrane region" description="Helical" evidence="9">
    <location>
        <begin position="169"/>
        <end position="188"/>
    </location>
</feature>
<dbReference type="InterPro" id="IPR017850">
    <property type="entry name" value="Alkaline_phosphatase_core_sf"/>
</dbReference>
<dbReference type="Pfam" id="PF00884">
    <property type="entry name" value="Sulfatase"/>
    <property type="match status" value="1"/>
</dbReference>
<keyword evidence="11" id="KW-0808">Transferase</keyword>
<dbReference type="RefSeq" id="WP_183307284.1">
    <property type="nucleotide sequence ID" value="NZ_JACIEP010000007.1"/>
</dbReference>
<evidence type="ECO:0000256" key="1">
    <source>
        <dbReference type="ARBA" id="ARBA00004651"/>
    </source>
</evidence>
<dbReference type="PANTHER" id="PTHR47371">
    <property type="entry name" value="LIPOTEICHOIC ACID SYNTHASE"/>
    <property type="match status" value="1"/>
</dbReference>
<accession>A0A840CRY2</accession>
<dbReference type="SUPFAM" id="SSF53649">
    <property type="entry name" value="Alkaline phosphatase-like"/>
    <property type="match status" value="1"/>
</dbReference>
<evidence type="ECO:0000256" key="5">
    <source>
        <dbReference type="ARBA" id="ARBA00023136"/>
    </source>
</evidence>
<keyword evidence="5 9" id="KW-0472">Membrane</keyword>
<feature type="binding site" evidence="8">
    <location>
        <position position="480"/>
    </location>
    <ligand>
        <name>Mn(2+)</name>
        <dbReference type="ChEBI" id="CHEBI:29035"/>
    </ligand>
</feature>
<comment type="caution">
    <text evidence="11">The sequence shown here is derived from an EMBL/GenBank/DDBJ whole genome shotgun (WGS) entry which is preliminary data.</text>
</comment>
<dbReference type="InterPro" id="IPR000917">
    <property type="entry name" value="Sulfatase_N"/>
</dbReference>
<dbReference type="AlphaFoldDB" id="A0A840CRY2"/>